<keyword evidence="3" id="KW-1185">Reference proteome</keyword>
<dbReference type="InterPro" id="IPR003425">
    <property type="entry name" value="CCB3/YggT"/>
</dbReference>
<dbReference type="Pfam" id="PF02325">
    <property type="entry name" value="CCB3_YggT"/>
    <property type="match status" value="1"/>
</dbReference>
<keyword evidence="1" id="KW-0472">Membrane</keyword>
<keyword evidence="1" id="KW-0812">Transmembrane</keyword>
<dbReference type="GO" id="GO:0016020">
    <property type="term" value="C:membrane"/>
    <property type="evidence" value="ECO:0007669"/>
    <property type="project" value="InterPro"/>
</dbReference>
<feature type="transmembrane region" description="Helical" evidence="1">
    <location>
        <begin position="6"/>
        <end position="25"/>
    </location>
</feature>
<proteinExistence type="predicted"/>
<evidence type="ECO:0000313" key="2">
    <source>
        <dbReference type="EMBL" id="NEM90018.1"/>
    </source>
</evidence>
<name>A0A7C9TN69_9MICO</name>
<evidence type="ECO:0000256" key="1">
    <source>
        <dbReference type="SAM" id="Phobius"/>
    </source>
</evidence>
<keyword evidence="1" id="KW-1133">Transmembrane helix</keyword>
<reference evidence="2 3" key="1">
    <citation type="journal article" date="2014" name="Int. J. Syst. Evol. Microbiol.">
        <title>Description of Galbitalea soli gen. nov., sp. nov., and Frondihabitans sucicola sp. nov.</title>
        <authorList>
            <person name="Kim S.J."/>
            <person name="Lim J.M."/>
            <person name="Ahn J.H."/>
            <person name="Weon H.Y."/>
            <person name="Hamada M."/>
            <person name="Suzuki K."/>
            <person name="Ahn T.Y."/>
            <person name="Kwon S.W."/>
        </authorList>
    </citation>
    <scope>NUCLEOTIDE SEQUENCE [LARGE SCALE GENOMIC DNA]</scope>
    <source>
        <strain evidence="2 3">NBRC 108727</strain>
    </source>
</reference>
<organism evidence="2 3">
    <name type="scientific">Galbitalea soli</name>
    <dbReference type="NCBI Taxonomy" id="1268042"/>
    <lineage>
        <taxon>Bacteria</taxon>
        <taxon>Bacillati</taxon>
        <taxon>Actinomycetota</taxon>
        <taxon>Actinomycetes</taxon>
        <taxon>Micrococcales</taxon>
        <taxon>Microbacteriaceae</taxon>
        <taxon>Galbitalea</taxon>
    </lineage>
</organism>
<comment type="caution">
    <text evidence="2">The sequence shown here is derived from an EMBL/GenBank/DDBJ whole genome shotgun (WGS) entry which is preliminary data.</text>
</comment>
<protein>
    <submittedName>
        <fullName evidence="2">YggT family protein</fullName>
    </submittedName>
</protein>
<evidence type="ECO:0000313" key="3">
    <source>
        <dbReference type="Proteomes" id="UP000479756"/>
    </source>
</evidence>
<sequence length="97" mass="10872">MAAIAVVVYVLLLLYFFVLLARFGLDVMRMLRRGFRPRGFGLVLAEGVYSVTDPPMRLLRRIIPPMRIGGAALDFSWSVLMLLVIILISVTALGFMN</sequence>
<accession>A0A7C9TN69</accession>
<gene>
    <name evidence="2" type="ORF">G3T37_01450</name>
</gene>
<dbReference type="Proteomes" id="UP000479756">
    <property type="component" value="Unassembled WGS sequence"/>
</dbReference>
<feature type="transmembrane region" description="Helical" evidence="1">
    <location>
        <begin position="75"/>
        <end position="96"/>
    </location>
</feature>
<dbReference type="AlphaFoldDB" id="A0A7C9TN69"/>
<dbReference type="EMBL" id="JAAGWZ010000001">
    <property type="protein sequence ID" value="NEM90018.1"/>
    <property type="molecule type" value="Genomic_DNA"/>
</dbReference>